<gene>
    <name evidence="2" type="ORF">P171DRAFT_481077</name>
</gene>
<name>A0A9P4PVE4_9PLEO</name>
<dbReference type="Proteomes" id="UP000799764">
    <property type="component" value="Unassembled WGS sequence"/>
</dbReference>
<comment type="caution">
    <text evidence="2">The sequence shown here is derived from an EMBL/GenBank/DDBJ whole genome shotgun (WGS) entry which is preliminary data.</text>
</comment>
<keyword evidence="3" id="KW-1185">Reference proteome</keyword>
<proteinExistence type="predicted"/>
<dbReference type="OrthoDB" id="10421807at2759"/>
<organism evidence="2 3">
    <name type="scientific">Karstenula rhodostoma CBS 690.94</name>
    <dbReference type="NCBI Taxonomy" id="1392251"/>
    <lineage>
        <taxon>Eukaryota</taxon>
        <taxon>Fungi</taxon>
        <taxon>Dikarya</taxon>
        <taxon>Ascomycota</taxon>
        <taxon>Pezizomycotina</taxon>
        <taxon>Dothideomycetes</taxon>
        <taxon>Pleosporomycetidae</taxon>
        <taxon>Pleosporales</taxon>
        <taxon>Massarineae</taxon>
        <taxon>Didymosphaeriaceae</taxon>
        <taxon>Karstenula</taxon>
    </lineage>
</organism>
<evidence type="ECO:0000313" key="3">
    <source>
        <dbReference type="Proteomes" id="UP000799764"/>
    </source>
</evidence>
<dbReference type="EMBL" id="MU001494">
    <property type="protein sequence ID" value="KAF2450028.1"/>
    <property type="molecule type" value="Genomic_DNA"/>
</dbReference>
<evidence type="ECO:0000313" key="2">
    <source>
        <dbReference type="EMBL" id="KAF2450028.1"/>
    </source>
</evidence>
<reference evidence="2" key="1">
    <citation type="journal article" date="2020" name="Stud. Mycol.">
        <title>101 Dothideomycetes genomes: a test case for predicting lifestyles and emergence of pathogens.</title>
        <authorList>
            <person name="Haridas S."/>
            <person name="Albert R."/>
            <person name="Binder M."/>
            <person name="Bloem J."/>
            <person name="Labutti K."/>
            <person name="Salamov A."/>
            <person name="Andreopoulos B."/>
            <person name="Baker S."/>
            <person name="Barry K."/>
            <person name="Bills G."/>
            <person name="Bluhm B."/>
            <person name="Cannon C."/>
            <person name="Castanera R."/>
            <person name="Culley D."/>
            <person name="Daum C."/>
            <person name="Ezra D."/>
            <person name="Gonzalez J."/>
            <person name="Henrissat B."/>
            <person name="Kuo A."/>
            <person name="Liang C."/>
            <person name="Lipzen A."/>
            <person name="Lutzoni F."/>
            <person name="Magnuson J."/>
            <person name="Mondo S."/>
            <person name="Nolan M."/>
            <person name="Ohm R."/>
            <person name="Pangilinan J."/>
            <person name="Park H.-J."/>
            <person name="Ramirez L."/>
            <person name="Alfaro M."/>
            <person name="Sun H."/>
            <person name="Tritt A."/>
            <person name="Yoshinaga Y."/>
            <person name="Zwiers L.-H."/>
            <person name="Turgeon B."/>
            <person name="Goodwin S."/>
            <person name="Spatafora J."/>
            <person name="Crous P."/>
            <person name="Grigoriev I."/>
        </authorList>
    </citation>
    <scope>NUCLEOTIDE SEQUENCE</scope>
    <source>
        <strain evidence="2">CBS 690.94</strain>
    </source>
</reference>
<accession>A0A9P4PVE4</accession>
<dbReference type="AlphaFoldDB" id="A0A9P4PVE4"/>
<protein>
    <submittedName>
        <fullName evidence="2">Uncharacterized protein</fullName>
    </submittedName>
</protein>
<evidence type="ECO:0000256" key="1">
    <source>
        <dbReference type="SAM" id="MobiDB-lite"/>
    </source>
</evidence>
<feature type="region of interest" description="Disordered" evidence="1">
    <location>
        <begin position="1"/>
        <end position="23"/>
    </location>
</feature>
<sequence length="329" mass="37397">MSTSNDYDGALSPLPKPQYPKFPANYENELPQGVTKENVHEHCVCWGCASRLWEKLAESTIPTSVHSETTTERPVMMFFISYWDSLDRNTLSPRQEQALQDLNEVIQELDSMFIDDRWKLPEITRLCKPFDTIFFQDCLEGTCDYAWTTHKDQDTKMNLFGLNSWGGHGGVDQIRVVPLGHPKADHTISMDAATEDRVEHLIGTVIHEQIHQLLSYYCCDGTGDVEDQGSLCSYLFARVINLFDTVQYGGKEVYIDTFSGHGPVFQVLSRQLGEVVTKVLNLRKPLDLGYIVTECKCNTSPPSECLSHCCVSYQDMQNYCKLELDEPKN</sequence>